<feature type="domain" description="DUF2134" evidence="2">
    <location>
        <begin position="55"/>
        <end position="151"/>
    </location>
</feature>
<protein>
    <submittedName>
        <fullName evidence="3">Pilus assembly protein TadG-related protein</fullName>
    </submittedName>
</protein>
<dbReference type="InterPro" id="IPR018705">
    <property type="entry name" value="DUF2134_membrane"/>
</dbReference>
<evidence type="ECO:0000256" key="1">
    <source>
        <dbReference type="SAM" id="Phobius"/>
    </source>
</evidence>
<evidence type="ECO:0000259" key="2">
    <source>
        <dbReference type="Pfam" id="PF09977"/>
    </source>
</evidence>
<proteinExistence type="predicted"/>
<dbReference type="EMBL" id="JAMDGY010000112">
    <property type="protein sequence ID" value="MDD0993864.1"/>
    <property type="molecule type" value="Genomic_DNA"/>
</dbReference>
<feature type="transmembrane region" description="Helical" evidence="1">
    <location>
        <begin position="12"/>
        <end position="32"/>
    </location>
</feature>
<keyword evidence="1" id="KW-0472">Membrane</keyword>
<sequence>MSFRFAARQRGAIGLMAALTLGLAVLFSLLVVDSGRLYLEQRKLQRVVDMSALEAAGQRAVCTGTGANALSTAQAAAKRNGFDPAVEHAFLVACGKVSTGAASQRSFAQNNAIAEAIRVIAQREVPSSFASGIISLFKGNGNPTTILQATAVATPPPPPLAALTLRSNLLNVDTDRSLLLNSIFSKMLGGNLNINAVGYQGLLGTDISLLDFLDAAKIELKLQAGTLDELLNTDAKLTSLVSAMITAATKAGSTLDVISSLLNLQVASQNSPLVKLGDILNLNGSTPSAGLGATVQLFQLAQALIELASKNSAAAIDLTSVGIPGLLSVTVKARVIQAAQFSDVGDPALAKLNPTGPNQIFVKTAQIRTVLSIKLPLLNAVNGLLTALNGIISPLTGALNSLLHLDLVATIDSVLCLLGSKCDMIDPQVMPGNPSIDVNIEVASANSRVVDYSCKPTKTLTAQTNTAGVVLQVGTITGDAFNPASLPTVAPLPLIDIGIMKCQKILGLGSCGPRTPFAGGGLGLKVDSRVLPNDPGASASQNLLYQPPASVLLNIGKKPVYLTTVNAPIVGSLKATLAGVKVQAFASPSPNLLSTLLNISASVLTQVNNTLGALIAGLLSPLLDPLLDNVLSLLGVQLNQFEVGANLQCDGRPMLVQ</sequence>
<evidence type="ECO:0000313" key="4">
    <source>
        <dbReference type="Proteomes" id="UP001148203"/>
    </source>
</evidence>
<keyword evidence="4" id="KW-1185">Reference proteome</keyword>
<gene>
    <name evidence="3" type="ORF">M5G11_25385</name>
</gene>
<reference evidence="3 4" key="1">
    <citation type="submission" date="2022-05" db="EMBL/GenBank/DDBJ databases">
        <title>Novel Pseudomonas spp. Isolated from a Rainbow Trout Aquaculture Facility.</title>
        <authorList>
            <person name="Testerman T."/>
            <person name="Graf J."/>
        </authorList>
    </citation>
    <scope>NUCLEOTIDE SEQUENCE [LARGE SCALE GENOMIC DNA]</scope>
    <source>
        <strain evidence="3 4">ID681</strain>
    </source>
</reference>
<dbReference type="Pfam" id="PF09977">
    <property type="entry name" value="Tad_C"/>
    <property type="match status" value="1"/>
</dbReference>
<keyword evidence="1" id="KW-1133">Transmembrane helix</keyword>
<organism evidence="3 4">
    <name type="scientific">Pseudomonas fontis</name>
    <dbReference type="NCBI Taxonomy" id="2942633"/>
    <lineage>
        <taxon>Bacteria</taxon>
        <taxon>Pseudomonadati</taxon>
        <taxon>Pseudomonadota</taxon>
        <taxon>Gammaproteobacteria</taxon>
        <taxon>Pseudomonadales</taxon>
        <taxon>Pseudomonadaceae</taxon>
        <taxon>Pseudomonas</taxon>
    </lineage>
</organism>
<comment type="caution">
    <text evidence="3">The sequence shown here is derived from an EMBL/GenBank/DDBJ whole genome shotgun (WGS) entry which is preliminary data.</text>
</comment>
<accession>A0ABT5P082</accession>
<name>A0ABT5P082_9PSED</name>
<evidence type="ECO:0000313" key="3">
    <source>
        <dbReference type="EMBL" id="MDD0993864.1"/>
    </source>
</evidence>
<keyword evidence="1" id="KW-0812">Transmembrane</keyword>
<dbReference type="Proteomes" id="UP001148203">
    <property type="component" value="Unassembled WGS sequence"/>
</dbReference>
<dbReference type="RefSeq" id="WP_273913658.1">
    <property type="nucleotide sequence ID" value="NZ_JAMDGX010000096.1"/>
</dbReference>